<reference evidence="11" key="1">
    <citation type="submission" date="2022-07" db="EMBL/GenBank/DDBJ databases">
        <authorList>
            <person name="Xamxidin M."/>
        </authorList>
    </citation>
    <scope>NUCLEOTIDE SEQUENCE</scope>
    <source>
        <strain evidence="11">YS8-69</strain>
    </source>
</reference>
<keyword evidence="7 10" id="KW-0406">Ion transport</keyword>
<keyword evidence="9 10" id="KW-0407">Ion channel</keyword>
<keyword evidence="12" id="KW-1185">Reference proteome</keyword>
<keyword evidence="8 10" id="KW-0472">Membrane</keyword>
<dbReference type="PANTHER" id="PTHR30266:SF2">
    <property type="entry name" value="LARGE-CONDUCTANCE MECHANOSENSITIVE CHANNEL"/>
    <property type="match status" value="1"/>
</dbReference>
<dbReference type="PANTHER" id="PTHR30266">
    <property type="entry name" value="MECHANOSENSITIVE CHANNEL MSCL"/>
    <property type="match status" value="1"/>
</dbReference>
<name>A0ABT1XFX7_9BURK</name>
<dbReference type="Pfam" id="PF01741">
    <property type="entry name" value="MscL"/>
    <property type="match status" value="1"/>
</dbReference>
<evidence type="ECO:0000313" key="11">
    <source>
        <dbReference type="EMBL" id="MCR2745771.1"/>
    </source>
</evidence>
<keyword evidence="6 10" id="KW-1133">Transmembrane helix</keyword>
<evidence type="ECO:0000256" key="1">
    <source>
        <dbReference type="ARBA" id="ARBA00004651"/>
    </source>
</evidence>
<evidence type="ECO:0000256" key="3">
    <source>
        <dbReference type="ARBA" id="ARBA00022448"/>
    </source>
</evidence>
<proteinExistence type="inferred from homology"/>
<keyword evidence="5 10" id="KW-0812">Transmembrane</keyword>
<evidence type="ECO:0000256" key="6">
    <source>
        <dbReference type="ARBA" id="ARBA00022989"/>
    </source>
</evidence>
<dbReference type="NCBIfam" id="NF010557">
    <property type="entry name" value="PRK13952.1"/>
    <property type="match status" value="1"/>
</dbReference>
<dbReference type="Proteomes" id="UP001165267">
    <property type="component" value="Unassembled WGS sequence"/>
</dbReference>
<evidence type="ECO:0000256" key="8">
    <source>
        <dbReference type="ARBA" id="ARBA00023136"/>
    </source>
</evidence>
<keyword evidence="4 10" id="KW-1003">Cell membrane</keyword>
<dbReference type="InterPro" id="IPR001185">
    <property type="entry name" value="MS_channel"/>
</dbReference>
<evidence type="ECO:0000256" key="10">
    <source>
        <dbReference type="HAMAP-Rule" id="MF_00115"/>
    </source>
</evidence>
<comment type="caution">
    <text evidence="11">The sequence shown here is derived from an EMBL/GenBank/DDBJ whole genome shotgun (WGS) entry which is preliminary data.</text>
</comment>
<evidence type="ECO:0000256" key="4">
    <source>
        <dbReference type="ARBA" id="ARBA00022475"/>
    </source>
</evidence>
<comment type="subcellular location">
    <subcellularLocation>
        <location evidence="10">Cell inner membrane</location>
        <topology evidence="10">Multi-pass membrane protein</topology>
    </subcellularLocation>
    <subcellularLocation>
        <location evidence="1">Cell membrane</location>
        <topology evidence="1">Multi-pass membrane protein</topology>
    </subcellularLocation>
</comment>
<evidence type="ECO:0000256" key="9">
    <source>
        <dbReference type="ARBA" id="ARBA00023303"/>
    </source>
</evidence>
<sequence>MSLLKDFKAFAVKGNVVDLAVAVIIGGAFSGIVKSLVDDVIMPIVGRIFGSLDFSNLYLPLADLPAGIEPTLAAVKAAGVPVLAYGSFISVLINFFILAFIIFMMVRQVSKLTAALVREEAATPAAPPPTPEDVLLLREIRDALNNK</sequence>
<protein>
    <recommendedName>
        <fullName evidence="10">Large-conductance mechanosensitive channel</fullName>
    </recommendedName>
</protein>
<feature type="transmembrane region" description="Helical" evidence="10">
    <location>
        <begin position="82"/>
        <end position="106"/>
    </location>
</feature>
<comment type="subunit">
    <text evidence="10">Homopentamer.</text>
</comment>
<dbReference type="InterPro" id="IPR036019">
    <property type="entry name" value="MscL_channel"/>
</dbReference>
<keyword evidence="10" id="KW-0997">Cell inner membrane</keyword>
<gene>
    <name evidence="10 11" type="primary">mscL</name>
    <name evidence="11" type="ORF">NSP04_03820</name>
</gene>
<evidence type="ECO:0000256" key="5">
    <source>
        <dbReference type="ARBA" id="ARBA00022692"/>
    </source>
</evidence>
<evidence type="ECO:0000256" key="7">
    <source>
        <dbReference type="ARBA" id="ARBA00023065"/>
    </source>
</evidence>
<dbReference type="EMBL" id="JANKHG010000014">
    <property type="protein sequence ID" value="MCR2745771.1"/>
    <property type="molecule type" value="Genomic_DNA"/>
</dbReference>
<dbReference type="PROSITE" id="PS01327">
    <property type="entry name" value="MSCL"/>
    <property type="match status" value="1"/>
</dbReference>
<keyword evidence="3 10" id="KW-0813">Transport</keyword>
<dbReference type="RefSeq" id="WP_257511005.1">
    <property type="nucleotide sequence ID" value="NZ_JANKHG010000014.1"/>
</dbReference>
<evidence type="ECO:0000313" key="12">
    <source>
        <dbReference type="Proteomes" id="UP001165267"/>
    </source>
</evidence>
<dbReference type="Gene3D" id="1.10.1200.120">
    <property type="entry name" value="Large-conductance mechanosensitive channel, MscL, domain 1"/>
    <property type="match status" value="1"/>
</dbReference>
<dbReference type="HAMAP" id="MF_00115">
    <property type="entry name" value="MscL"/>
    <property type="match status" value="1"/>
</dbReference>
<feature type="transmembrane region" description="Helical" evidence="10">
    <location>
        <begin position="12"/>
        <end position="33"/>
    </location>
</feature>
<organism evidence="11 12">
    <name type="scientific">Limnobacter parvus</name>
    <dbReference type="NCBI Taxonomy" id="2939690"/>
    <lineage>
        <taxon>Bacteria</taxon>
        <taxon>Pseudomonadati</taxon>
        <taxon>Pseudomonadota</taxon>
        <taxon>Betaproteobacteria</taxon>
        <taxon>Burkholderiales</taxon>
        <taxon>Burkholderiaceae</taxon>
        <taxon>Limnobacter</taxon>
    </lineage>
</organism>
<accession>A0ABT1XFX7</accession>
<dbReference type="PRINTS" id="PR01264">
    <property type="entry name" value="MECHCHANNEL"/>
</dbReference>
<dbReference type="NCBIfam" id="TIGR00220">
    <property type="entry name" value="mscL"/>
    <property type="match status" value="1"/>
</dbReference>
<dbReference type="SUPFAM" id="SSF81330">
    <property type="entry name" value="Gated mechanosensitive channel"/>
    <property type="match status" value="1"/>
</dbReference>
<dbReference type="InterPro" id="IPR019823">
    <property type="entry name" value="Mechanosensitive_channel_CS"/>
</dbReference>
<evidence type="ECO:0000256" key="2">
    <source>
        <dbReference type="ARBA" id="ARBA00007254"/>
    </source>
</evidence>
<dbReference type="NCBIfam" id="NF001843">
    <property type="entry name" value="PRK00567.1-4"/>
    <property type="match status" value="1"/>
</dbReference>
<dbReference type="InterPro" id="IPR037673">
    <property type="entry name" value="MSC/AndL"/>
</dbReference>
<comment type="similarity">
    <text evidence="2 10">Belongs to the MscL family.</text>
</comment>
<comment type="function">
    <text evidence="10">Channel that opens in response to stretch forces in the membrane lipid bilayer. May participate in the regulation of osmotic pressure changes within the cell.</text>
</comment>